<evidence type="ECO:0000256" key="1">
    <source>
        <dbReference type="ARBA" id="ARBA00004479"/>
    </source>
</evidence>
<keyword evidence="10" id="KW-1185">Reference proteome</keyword>
<feature type="region of interest" description="Disordered" evidence="7">
    <location>
        <begin position="377"/>
        <end position="402"/>
    </location>
</feature>
<keyword evidence="6 8" id="KW-0472">Membrane</keyword>
<organism evidence="9 10">
    <name type="scientific">Aquila chrysaetos chrysaetos</name>
    <dbReference type="NCBI Taxonomy" id="223781"/>
    <lineage>
        <taxon>Eukaryota</taxon>
        <taxon>Metazoa</taxon>
        <taxon>Chordata</taxon>
        <taxon>Craniata</taxon>
        <taxon>Vertebrata</taxon>
        <taxon>Euteleostomi</taxon>
        <taxon>Archelosauria</taxon>
        <taxon>Archosauria</taxon>
        <taxon>Dinosauria</taxon>
        <taxon>Saurischia</taxon>
        <taxon>Theropoda</taxon>
        <taxon>Coelurosauria</taxon>
        <taxon>Aves</taxon>
        <taxon>Neognathae</taxon>
        <taxon>Neoaves</taxon>
        <taxon>Telluraves</taxon>
        <taxon>Accipitrimorphae</taxon>
        <taxon>Accipitriformes</taxon>
        <taxon>Accipitridae</taxon>
        <taxon>Accipitrinae</taxon>
        <taxon>Aquila</taxon>
    </lineage>
</organism>
<evidence type="ECO:0000256" key="6">
    <source>
        <dbReference type="ARBA" id="ARBA00023136"/>
    </source>
</evidence>
<feature type="compositionally biased region" description="Low complexity" evidence="7">
    <location>
        <begin position="7"/>
        <end position="18"/>
    </location>
</feature>
<evidence type="ECO:0000313" key="9">
    <source>
        <dbReference type="Ensembl" id="ENSACCP00020012559.1"/>
    </source>
</evidence>
<dbReference type="GO" id="GO:2000391">
    <property type="term" value="P:positive regulation of neutrophil extravasation"/>
    <property type="evidence" value="ECO:0007669"/>
    <property type="project" value="TreeGrafter"/>
</dbReference>
<dbReference type="GeneTree" id="ENSGT00940000154344"/>
<dbReference type="AlphaFoldDB" id="A0A663EKY5"/>
<name>A0A663EKY5_AQUCH</name>
<reference evidence="9" key="2">
    <citation type="submission" date="2025-09" db="UniProtKB">
        <authorList>
            <consortium name="Ensembl"/>
        </authorList>
    </citation>
    <scope>IDENTIFICATION</scope>
</reference>
<proteinExistence type="inferred from homology"/>
<evidence type="ECO:0008006" key="11">
    <source>
        <dbReference type="Google" id="ProtNLM"/>
    </source>
</evidence>
<keyword evidence="5 8" id="KW-1133">Transmembrane helix</keyword>
<evidence type="ECO:0000256" key="8">
    <source>
        <dbReference type="SAM" id="Phobius"/>
    </source>
</evidence>
<evidence type="ECO:0000256" key="2">
    <source>
        <dbReference type="ARBA" id="ARBA00008763"/>
    </source>
</evidence>
<dbReference type="Ensembl" id="ENSACCT00020013124.1">
    <property type="protein sequence ID" value="ENSACCP00020012559.1"/>
    <property type="gene ID" value="ENSACCG00020008638.1"/>
</dbReference>
<evidence type="ECO:0000256" key="3">
    <source>
        <dbReference type="ARBA" id="ARBA00022692"/>
    </source>
</evidence>
<keyword evidence="3 8" id="KW-0812">Transmembrane</keyword>
<reference evidence="9" key="1">
    <citation type="submission" date="2025-08" db="UniProtKB">
        <authorList>
            <consortium name="Ensembl"/>
        </authorList>
    </citation>
    <scope>IDENTIFICATION</scope>
</reference>
<dbReference type="Proteomes" id="UP000472275">
    <property type="component" value="Chromosome 23"/>
</dbReference>
<feature type="transmembrane region" description="Helical" evidence="8">
    <location>
        <begin position="343"/>
        <end position="365"/>
    </location>
</feature>
<dbReference type="GO" id="GO:0072683">
    <property type="term" value="P:T cell extravasation"/>
    <property type="evidence" value="ECO:0007669"/>
    <property type="project" value="TreeGrafter"/>
</dbReference>
<sequence>ALEQIPSGKRGLLSGLLGPVPPSVRRQAAQQRSGLSRSKPHAPKPCSFPGPAHTGNPAAGLSPPGNERGSALPGDAARQWQTPPATAGYRPPNPEESRGDAASPRTAPLPSAGRPPPCQAGRWPCGGSAPPRQAQPRRAGPGRAGPPSPSFSPRGGGTAPGRGVFRAAHPAPGGGAALPCGQAGAAAAGGGSGCQRAGGVCVCVCVCGGRAAMRRWRLLLAAVLLAVLVPARGNFDDFDLQDAFESTKNPLPSQKPSSSDSGDFSLEDALHPDDPKPGPPATPRDTDNPKQGPPAHPKDTGKLDDSDLYDGGLPNRGGHGSGSNERKDPSPNNGQTAEASQGAIAGIVSAVFATVIGAVSSFIAYQKKKLCFKQSADEENVNMESHRGAQSEPPVQRTLLEN</sequence>
<feature type="compositionally biased region" description="Polar residues" evidence="7">
    <location>
        <begin position="246"/>
        <end position="262"/>
    </location>
</feature>
<dbReference type="PANTHER" id="PTHR15076">
    <property type="entry name" value="CD99/MIC2 PROTEIN RELATED"/>
    <property type="match status" value="1"/>
</dbReference>
<evidence type="ECO:0000256" key="4">
    <source>
        <dbReference type="ARBA" id="ARBA00022729"/>
    </source>
</evidence>
<dbReference type="InParanoid" id="A0A663EKY5"/>
<evidence type="ECO:0000256" key="5">
    <source>
        <dbReference type="ARBA" id="ARBA00022989"/>
    </source>
</evidence>
<comment type="similarity">
    <text evidence="2">Belongs to the CD99 family.</text>
</comment>
<gene>
    <name evidence="9" type="primary">CD99</name>
</gene>
<feature type="compositionally biased region" description="Basic and acidic residues" evidence="7">
    <location>
        <begin position="296"/>
        <end position="305"/>
    </location>
</feature>
<dbReference type="PANTHER" id="PTHR15076:SF15">
    <property type="entry name" value="CD99 ANTIGEN"/>
    <property type="match status" value="1"/>
</dbReference>
<protein>
    <recommendedName>
        <fullName evidence="11">CD99 molecule (Xg blood group)</fullName>
    </recommendedName>
</protein>
<accession>A0A663EKY5</accession>
<evidence type="ECO:0000256" key="7">
    <source>
        <dbReference type="SAM" id="MobiDB-lite"/>
    </source>
</evidence>
<feature type="region of interest" description="Disordered" evidence="7">
    <location>
        <begin position="246"/>
        <end position="338"/>
    </location>
</feature>
<feature type="region of interest" description="Disordered" evidence="7">
    <location>
        <begin position="1"/>
        <end position="170"/>
    </location>
</feature>
<dbReference type="GO" id="GO:0034109">
    <property type="term" value="P:homotypic cell-cell adhesion"/>
    <property type="evidence" value="ECO:0007669"/>
    <property type="project" value="TreeGrafter"/>
</dbReference>
<keyword evidence="4" id="KW-0732">Signal</keyword>
<dbReference type="InterPro" id="IPR022078">
    <property type="entry name" value="CD99L2"/>
</dbReference>
<feature type="compositionally biased region" description="Low complexity" evidence="7">
    <location>
        <begin position="127"/>
        <end position="141"/>
    </location>
</feature>
<dbReference type="GO" id="GO:0005886">
    <property type="term" value="C:plasma membrane"/>
    <property type="evidence" value="ECO:0007669"/>
    <property type="project" value="TreeGrafter"/>
</dbReference>
<comment type="subcellular location">
    <subcellularLocation>
        <location evidence="1">Membrane</location>
        <topology evidence="1">Single-pass type I membrane protein</topology>
    </subcellularLocation>
</comment>
<evidence type="ECO:0000313" key="10">
    <source>
        <dbReference type="Proteomes" id="UP000472275"/>
    </source>
</evidence>
<dbReference type="Pfam" id="PF12301">
    <property type="entry name" value="CD99L2"/>
    <property type="match status" value="1"/>
</dbReference>